<dbReference type="PANTHER" id="PTHR30387:SF2">
    <property type="entry name" value="MANNONATE DEHYDRATASE"/>
    <property type="match status" value="1"/>
</dbReference>
<evidence type="ECO:0000256" key="11">
    <source>
        <dbReference type="HAMAP-Rule" id="MF_00106"/>
    </source>
</evidence>
<dbReference type="AlphaFoldDB" id="A0A6L5E401"/>
<reference evidence="12 13" key="1">
    <citation type="submission" date="2019-10" db="EMBL/GenBank/DDBJ databases">
        <title>Characterization of a new Citrobacter species.</title>
        <authorList>
            <person name="Goncalves Ribeiro T."/>
            <person name="Izdebski R."/>
            <person name="Urbanowicz P."/>
            <person name="Carmeli Y."/>
            <person name="Gniadkowski M."/>
            <person name="Peixe L."/>
        </authorList>
    </citation>
    <scope>NUCLEOTIDE SEQUENCE [LARGE SCALE GENOMIC DNA]</scope>
    <source>
        <strain evidence="12 13">NMI7905_11</strain>
    </source>
</reference>
<dbReference type="GO" id="GO:0042840">
    <property type="term" value="P:D-glucuronate catabolic process"/>
    <property type="evidence" value="ECO:0007669"/>
    <property type="project" value="TreeGrafter"/>
</dbReference>
<dbReference type="SUPFAM" id="SSF51658">
    <property type="entry name" value="Xylose isomerase-like"/>
    <property type="match status" value="1"/>
</dbReference>
<dbReference type="InterPro" id="IPR036237">
    <property type="entry name" value="Xyl_isomerase-like_sf"/>
</dbReference>
<dbReference type="GO" id="GO:0008198">
    <property type="term" value="F:ferrous iron binding"/>
    <property type="evidence" value="ECO:0007669"/>
    <property type="project" value="TreeGrafter"/>
</dbReference>
<evidence type="ECO:0000313" key="12">
    <source>
        <dbReference type="EMBL" id="MPQ50212.1"/>
    </source>
</evidence>
<comment type="cofactor">
    <cofactor evidence="11">
        <name>Fe(2+)</name>
        <dbReference type="ChEBI" id="CHEBI:29033"/>
    </cofactor>
    <cofactor evidence="11">
        <name>Mn(2+)</name>
        <dbReference type="ChEBI" id="CHEBI:29035"/>
    </cofactor>
</comment>
<dbReference type="Pfam" id="PF03786">
    <property type="entry name" value="UxuA"/>
    <property type="match status" value="1"/>
</dbReference>
<sequence length="352" mass="40147">MKILFRWHGPEDPISLDYIRQIPGMYGIVSSLYKLPLGQRWSDEKIQEIKQAAAARQLHFEVVDSFRIHEDIKLGKPTRDRLIDEYCKNLQVLARNGIKVICYNFMPVFDWTRTNMAYPLPDGSNTLSYDQATIDAVDPRQGIDLPGWGAKYPPEQLQQLLAEYQHCDEEQLWRNLEYFLHKVIPVAKALGLKLALHADDPPRPLFGLPRILKNVDDHRRLLEIIDDPANGLTLCTGSLGSDLRNDVPAMVAEFTQRERVHFVHFRNVQVSENGDFYESAHPSACGSLDMAAIMAALHDARYSGYIRPDHGRMIWGETGVPGYGLFDRALGITYMQGLWEGLDKARTDHPNH</sequence>
<dbReference type="InterPro" id="IPR004628">
    <property type="entry name" value="Man_deHydtase"/>
</dbReference>
<evidence type="ECO:0000256" key="4">
    <source>
        <dbReference type="ARBA" id="ARBA00007389"/>
    </source>
</evidence>
<evidence type="ECO:0000256" key="3">
    <source>
        <dbReference type="ARBA" id="ARBA00004892"/>
    </source>
</evidence>
<dbReference type="EMBL" id="WHIY01000002">
    <property type="protein sequence ID" value="MPQ50212.1"/>
    <property type="molecule type" value="Genomic_DNA"/>
</dbReference>
<dbReference type="PIRSF" id="PIRSF016049">
    <property type="entry name" value="Man_dehyd"/>
    <property type="match status" value="1"/>
</dbReference>
<name>A0A6L5E401_9ENTR</name>
<keyword evidence="13" id="KW-1185">Reference proteome</keyword>
<gene>
    <name evidence="11" type="primary">uxuA</name>
    <name evidence="12" type="ORF">GBB84_04700</name>
</gene>
<dbReference type="RefSeq" id="WP_152401986.1">
    <property type="nucleotide sequence ID" value="NZ_WHIY01000002.1"/>
</dbReference>
<comment type="similarity">
    <text evidence="4 11">Belongs to the mannonate dehydratase family.</text>
</comment>
<evidence type="ECO:0000256" key="9">
    <source>
        <dbReference type="ARBA" id="ARBA00023239"/>
    </source>
</evidence>
<keyword evidence="9 11" id="KW-0456">Lyase</keyword>
<dbReference type="HAMAP" id="MF_00106">
    <property type="entry name" value="UxuA"/>
    <property type="match status" value="1"/>
</dbReference>
<evidence type="ECO:0000256" key="10">
    <source>
        <dbReference type="ARBA" id="ARBA00033474"/>
    </source>
</evidence>
<evidence type="ECO:0000256" key="1">
    <source>
        <dbReference type="ARBA" id="ARBA00001794"/>
    </source>
</evidence>
<keyword evidence="8 11" id="KW-0464">Manganese</keyword>
<evidence type="ECO:0000256" key="7">
    <source>
        <dbReference type="ARBA" id="ARBA00023004"/>
    </source>
</evidence>
<dbReference type="GO" id="GO:0008927">
    <property type="term" value="F:mannonate dehydratase activity"/>
    <property type="evidence" value="ECO:0007669"/>
    <property type="project" value="UniProtKB-UniRule"/>
</dbReference>
<dbReference type="EC" id="4.2.1.8" evidence="5 11"/>
<comment type="catalytic activity">
    <reaction evidence="1 11">
        <text>D-mannonate = 2-dehydro-3-deoxy-D-gluconate + H2O</text>
        <dbReference type="Rhea" id="RHEA:20097"/>
        <dbReference type="ChEBI" id="CHEBI:15377"/>
        <dbReference type="ChEBI" id="CHEBI:17767"/>
        <dbReference type="ChEBI" id="CHEBI:57990"/>
        <dbReference type="EC" id="4.2.1.8"/>
    </reaction>
</comment>
<comment type="caution">
    <text evidence="12">The sequence shown here is derived from an EMBL/GenBank/DDBJ whole genome shotgun (WGS) entry which is preliminary data.</text>
</comment>
<evidence type="ECO:0000256" key="2">
    <source>
        <dbReference type="ARBA" id="ARBA00002713"/>
    </source>
</evidence>
<evidence type="ECO:0000256" key="6">
    <source>
        <dbReference type="ARBA" id="ARBA00016339"/>
    </source>
</evidence>
<organism evidence="12 13">
    <name type="scientific">Citrobacter telavivensis</name>
    <dbReference type="NCBI Taxonomy" id="2653932"/>
    <lineage>
        <taxon>Bacteria</taxon>
        <taxon>Pseudomonadati</taxon>
        <taxon>Pseudomonadota</taxon>
        <taxon>Gammaproteobacteria</taxon>
        <taxon>Enterobacterales</taxon>
        <taxon>Enterobacteriaceae</taxon>
        <taxon>Citrobacter</taxon>
    </lineage>
</organism>
<dbReference type="Gene3D" id="3.20.20.150">
    <property type="entry name" value="Divalent-metal-dependent TIM barrel enzymes"/>
    <property type="match status" value="1"/>
</dbReference>
<dbReference type="UniPathway" id="UPA00246"/>
<evidence type="ECO:0000256" key="5">
    <source>
        <dbReference type="ARBA" id="ARBA00012927"/>
    </source>
</evidence>
<evidence type="ECO:0000256" key="8">
    <source>
        <dbReference type="ARBA" id="ARBA00023211"/>
    </source>
</evidence>
<dbReference type="GO" id="GO:0030145">
    <property type="term" value="F:manganese ion binding"/>
    <property type="evidence" value="ECO:0007669"/>
    <property type="project" value="TreeGrafter"/>
</dbReference>
<dbReference type="PANTHER" id="PTHR30387">
    <property type="entry name" value="MANNONATE DEHYDRATASE"/>
    <property type="match status" value="1"/>
</dbReference>
<comment type="pathway">
    <text evidence="3 11">Carbohydrate metabolism; pentose and glucuronate interconversion.</text>
</comment>
<dbReference type="NCBIfam" id="NF003027">
    <property type="entry name" value="PRK03906.1"/>
    <property type="match status" value="1"/>
</dbReference>
<proteinExistence type="inferred from homology"/>
<dbReference type="Proteomes" id="UP000475079">
    <property type="component" value="Unassembled WGS sequence"/>
</dbReference>
<accession>A0A6L5E401</accession>
<comment type="function">
    <text evidence="2 11">Catalyzes the dehydration of D-mannonate.</text>
</comment>
<evidence type="ECO:0000313" key="13">
    <source>
        <dbReference type="Proteomes" id="UP000475079"/>
    </source>
</evidence>
<protein>
    <recommendedName>
        <fullName evidence="6 11">Mannonate dehydratase</fullName>
        <ecNumber evidence="5 11">4.2.1.8</ecNumber>
    </recommendedName>
    <alternativeName>
        <fullName evidence="10 11">D-mannonate hydro-lyase</fullName>
    </alternativeName>
</protein>
<keyword evidence="7 11" id="KW-0408">Iron</keyword>